<dbReference type="PANTHER" id="PTHR44259">
    <property type="entry name" value="OS07G0183000 PROTEIN-RELATED"/>
    <property type="match status" value="1"/>
</dbReference>
<dbReference type="Pfam" id="PF03478">
    <property type="entry name" value="Beta-prop_KIB1-4"/>
    <property type="match status" value="1"/>
</dbReference>
<sequence length="144" mass="16344">MLSDEEEEEENKGRRNFFSLSVDRHVNLLLPEAQGRRCWGSSHGWLITLGSDMDISLLNALARAQIDQLPQLPRFESFDRDNIKKIILSSKLSSTVDKNCKLMVLYSQSKILAVCSPGEKSWTTLESTIGQLSDVIYFEGMLYV</sequence>
<evidence type="ECO:0000313" key="3">
    <source>
        <dbReference type="Proteomes" id="UP000541444"/>
    </source>
</evidence>
<proteinExistence type="predicted"/>
<keyword evidence="3" id="KW-1185">Reference proteome</keyword>
<evidence type="ECO:0000313" key="2">
    <source>
        <dbReference type="EMBL" id="KAF6137143.1"/>
    </source>
</evidence>
<evidence type="ECO:0000259" key="1">
    <source>
        <dbReference type="Pfam" id="PF03478"/>
    </source>
</evidence>
<accession>A0A7J7L3H0</accession>
<dbReference type="InterPro" id="IPR050942">
    <property type="entry name" value="F-box_BR-signaling"/>
</dbReference>
<reference evidence="2 3" key="1">
    <citation type="journal article" date="2020" name="IScience">
        <title>Genome Sequencing of the Endangered Kingdonia uniflora (Circaeasteraceae, Ranunculales) Reveals Potential Mechanisms of Evolutionary Specialization.</title>
        <authorList>
            <person name="Sun Y."/>
            <person name="Deng T."/>
            <person name="Zhang A."/>
            <person name="Moore M.J."/>
            <person name="Landis J.B."/>
            <person name="Lin N."/>
            <person name="Zhang H."/>
            <person name="Zhang X."/>
            <person name="Huang J."/>
            <person name="Zhang X."/>
            <person name="Sun H."/>
            <person name="Wang H."/>
        </authorList>
    </citation>
    <scope>NUCLEOTIDE SEQUENCE [LARGE SCALE GENOMIC DNA]</scope>
    <source>
        <strain evidence="2">TB1705</strain>
        <tissue evidence="2">Leaf</tissue>
    </source>
</reference>
<dbReference type="PANTHER" id="PTHR44259:SF108">
    <property type="entry name" value="F-BOX PROTEIN SKIP23-LIKE"/>
    <property type="match status" value="1"/>
</dbReference>
<dbReference type="AlphaFoldDB" id="A0A7J7L3H0"/>
<feature type="domain" description="KIB1-4 beta-propeller" evidence="1">
    <location>
        <begin position="17"/>
        <end position="144"/>
    </location>
</feature>
<gene>
    <name evidence="2" type="ORF">GIB67_030907</name>
</gene>
<organism evidence="2 3">
    <name type="scientific">Kingdonia uniflora</name>
    <dbReference type="NCBI Taxonomy" id="39325"/>
    <lineage>
        <taxon>Eukaryota</taxon>
        <taxon>Viridiplantae</taxon>
        <taxon>Streptophyta</taxon>
        <taxon>Embryophyta</taxon>
        <taxon>Tracheophyta</taxon>
        <taxon>Spermatophyta</taxon>
        <taxon>Magnoliopsida</taxon>
        <taxon>Ranunculales</taxon>
        <taxon>Circaeasteraceae</taxon>
        <taxon>Kingdonia</taxon>
    </lineage>
</organism>
<dbReference type="EMBL" id="JACGCM010002660">
    <property type="protein sequence ID" value="KAF6137143.1"/>
    <property type="molecule type" value="Genomic_DNA"/>
</dbReference>
<dbReference type="InterPro" id="IPR005174">
    <property type="entry name" value="KIB1-4_b-propeller"/>
</dbReference>
<comment type="caution">
    <text evidence="2">The sequence shown here is derived from an EMBL/GenBank/DDBJ whole genome shotgun (WGS) entry which is preliminary data.</text>
</comment>
<protein>
    <recommendedName>
        <fullName evidence="1">KIB1-4 beta-propeller domain-containing protein</fullName>
    </recommendedName>
</protein>
<dbReference type="OrthoDB" id="642536at2759"/>
<name>A0A7J7L3H0_9MAGN</name>
<dbReference type="Proteomes" id="UP000541444">
    <property type="component" value="Unassembled WGS sequence"/>
</dbReference>